<sequence length="194" mass="20493">MTAISRLTASAHLRLPLALGVAGLMTMGSAAMAWPVLKGAFTPVPSGGMATSPADPAAISGFVDMTRAQMTAQPAVADPAGIPDIVLVQATDLPRFTADIYTGSDTETANTPFQDRDEQSTGGDDQQAQPTRPEPRPFENVQSDSDSDYTPFVAPVRRVPLRVTPVAQTESLQNRAPGEGSQRLLNVWVSGAFR</sequence>
<evidence type="ECO:0000313" key="3">
    <source>
        <dbReference type="Proteomes" id="UP001431784"/>
    </source>
</evidence>
<reference evidence="2" key="1">
    <citation type="submission" date="2023-02" db="EMBL/GenBank/DDBJ databases">
        <title>Description of Roseinatronobacter alkalisoli sp. nov., an alkaliphilic bacerium isolated from soda soil.</title>
        <authorList>
            <person name="Wei W."/>
        </authorList>
    </citation>
    <scope>NUCLEOTIDE SEQUENCE</scope>
    <source>
        <strain evidence="2">HJB301</strain>
    </source>
</reference>
<keyword evidence="3" id="KW-1185">Reference proteome</keyword>
<evidence type="ECO:0000313" key="2">
    <source>
        <dbReference type="EMBL" id="MDD7971947.1"/>
    </source>
</evidence>
<protein>
    <submittedName>
        <fullName evidence="2">Uncharacterized protein</fullName>
    </submittedName>
</protein>
<name>A0ABT5TA05_9RHOB</name>
<gene>
    <name evidence="2" type="ORF">PUT78_12630</name>
</gene>
<organism evidence="2 3">
    <name type="scientific">Roseinatronobacter alkalisoli</name>
    <dbReference type="NCBI Taxonomy" id="3028235"/>
    <lineage>
        <taxon>Bacteria</taxon>
        <taxon>Pseudomonadati</taxon>
        <taxon>Pseudomonadota</taxon>
        <taxon>Alphaproteobacteria</taxon>
        <taxon>Rhodobacterales</taxon>
        <taxon>Paracoccaceae</taxon>
        <taxon>Roseinatronobacter</taxon>
    </lineage>
</organism>
<proteinExistence type="predicted"/>
<dbReference type="RefSeq" id="WP_274352627.1">
    <property type="nucleotide sequence ID" value="NZ_JAQZSM010000011.1"/>
</dbReference>
<feature type="compositionally biased region" description="Polar residues" evidence="1">
    <location>
        <begin position="120"/>
        <end position="130"/>
    </location>
</feature>
<comment type="caution">
    <text evidence="2">The sequence shown here is derived from an EMBL/GenBank/DDBJ whole genome shotgun (WGS) entry which is preliminary data.</text>
</comment>
<feature type="compositionally biased region" description="Polar residues" evidence="1">
    <location>
        <begin position="103"/>
        <end position="113"/>
    </location>
</feature>
<dbReference type="Proteomes" id="UP001431784">
    <property type="component" value="Unassembled WGS sequence"/>
</dbReference>
<dbReference type="EMBL" id="JAQZSM010000011">
    <property type="protein sequence ID" value="MDD7971947.1"/>
    <property type="molecule type" value="Genomic_DNA"/>
</dbReference>
<accession>A0ABT5TA05</accession>
<feature type="region of interest" description="Disordered" evidence="1">
    <location>
        <begin position="101"/>
        <end position="152"/>
    </location>
</feature>
<evidence type="ECO:0000256" key="1">
    <source>
        <dbReference type="SAM" id="MobiDB-lite"/>
    </source>
</evidence>